<dbReference type="Proteomes" id="UP000466431">
    <property type="component" value="Chromosome"/>
</dbReference>
<accession>A0A7I7REJ9</accession>
<dbReference type="AlphaFoldDB" id="A0A7I7REJ9"/>
<dbReference type="KEGG" id="mcee:MCEL_05840"/>
<evidence type="ECO:0008006" key="3">
    <source>
        <dbReference type="Google" id="ProtNLM"/>
    </source>
</evidence>
<protein>
    <recommendedName>
        <fullName evidence="3">Ferredoxin</fullName>
    </recommendedName>
</protein>
<sequence length="84" mass="9146">MQDSPLVPVDCRNCGARVLVRKSSWEQTSVQWDADAMASCPELREAEALKHHGCGLVLACAALRESIENAARRGSVPILDEIVD</sequence>
<proteinExistence type="predicted"/>
<reference evidence="1 2" key="1">
    <citation type="journal article" date="2019" name="Emerg. Microbes Infect.">
        <title>Comprehensive subspecies identification of 175 nontuberculous mycobacteria species based on 7547 genomic profiles.</title>
        <authorList>
            <person name="Matsumoto Y."/>
            <person name="Kinjo T."/>
            <person name="Motooka D."/>
            <person name="Nabeya D."/>
            <person name="Jung N."/>
            <person name="Uechi K."/>
            <person name="Horii T."/>
            <person name="Iida T."/>
            <person name="Fujita J."/>
            <person name="Nakamura S."/>
        </authorList>
    </citation>
    <scope>NUCLEOTIDE SEQUENCE [LARGE SCALE GENOMIC DNA]</scope>
    <source>
        <strain evidence="1 2">JCM 18439</strain>
    </source>
</reference>
<evidence type="ECO:0000313" key="2">
    <source>
        <dbReference type="Proteomes" id="UP000466431"/>
    </source>
</evidence>
<name>A0A7I7REJ9_MYCCF</name>
<evidence type="ECO:0000313" key="1">
    <source>
        <dbReference type="EMBL" id="BBY42289.1"/>
    </source>
</evidence>
<keyword evidence="2" id="KW-1185">Reference proteome</keyword>
<organism evidence="1 2">
    <name type="scientific">Mycolicibacterium celeriflavum</name>
    <name type="common">Mycobacterium celeriflavum</name>
    <dbReference type="NCBI Taxonomy" id="1249101"/>
    <lineage>
        <taxon>Bacteria</taxon>
        <taxon>Bacillati</taxon>
        <taxon>Actinomycetota</taxon>
        <taxon>Actinomycetes</taxon>
        <taxon>Mycobacteriales</taxon>
        <taxon>Mycobacteriaceae</taxon>
        <taxon>Mycolicibacterium</taxon>
    </lineage>
</organism>
<gene>
    <name evidence="1" type="ORF">MCEL_05840</name>
</gene>
<dbReference type="EMBL" id="AP022591">
    <property type="protein sequence ID" value="BBY42289.1"/>
    <property type="molecule type" value="Genomic_DNA"/>
</dbReference>